<sequence>MDGGEVAASSKDRRRKGGSTEQRLPEERWQCDKGEEVGQREIDLFELLVRDSARERDRTKRGKPIPMNQTGHKLLIDVLVGLGPNILAGLAYELESPNHALIKKFTASTVFVPYIS</sequence>
<organism evidence="2 3">
    <name type="scientific">Trema orientale</name>
    <name type="common">Charcoal tree</name>
    <name type="synonym">Celtis orientalis</name>
    <dbReference type="NCBI Taxonomy" id="63057"/>
    <lineage>
        <taxon>Eukaryota</taxon>
        <taxon>Viridiplantae</taxon>
        <taxon>Streptophyta</taxon>
        <taxon>Embryophyta</taxon>
        <taxon>Tracheophyta</taxon>
        <taxon>Spermatophyta</taxon>
        <taxon>Magnoliopsida</taxon>
        <taxon>eudicotyledons</taxon>
        <taxon>Gunneridae</taxon>
        <taxon>Pentapetalae</taxon>
        <taxon>rosids</taxon>
        <taxon>fabids</taxon>
        <taxon>Rosales</taxon>
        <taxon>Cannabaceae</taxon>
        <taxon>Trema</taxon>
    </lineage>
</organism>
<keyword evidence="3" id="KW-1185">Reference proteome</keyword>
<gene>
    <name evidence="2" type="ORF">TorRG33x02_206380</name>
</gene>
<accession>A0A2P5EDH0</accession>
<proteinExistence type="predicted"/>
<evidence type="ECO:0000313" key="2">
    <source>
        <dbReference type="EMBL" id="PON83586.1"/>
    </source>
</evidence>
<comment type="caution">
    <text evidence="2">The sequence shown here is derived from an EMBL/GenBank/DDBJ whole genome shotgun (WGS) entry which is preliminary data.</text>
</comment>
<feature type="region of interest" description="Disordered" evidence="1">
    <location>
        <begin position="1"/>
        <end position="28"/>
    </location>
</feature>
<evidence type="ECO:0000313" key="3">
    <source>
        <dbReference type="Proteomes" id="UP000237000"/>
    </source>
</evidence>
<evidence type="ECO:0000256" key="1">
    <source>
        <dbReference type="SAM" id="MobiDB-lite"/>
    </source>
</evidence>
<protein>
    <submittedName>
        <fullName evidence="2">Uncharacterized protein</fullName>
    </submittedName>
</protein>
<dbReference type="InParanoid" id="A0A2P5EDH0"/>
<dbReference type="AlphaFoldDB" id="A0A2P5EDH0"/>
<name>A0A2P5EDH0_TREOI</name>
<dbReference type="Proteomes" id="UP000237000">
    <property type="component" value="Unassembled WGS sequence"/>
</dbReference>
<dbReference type="EMBL" id="JXTC01000176">
    <property type="protein sequence ID" value="PON83586.1"/>
    <property type="molecule type" value="Genomic_DNA"/>
</dbReference>
<reference evidence="3" key="1">
    <citation type="submission" date="2016-06" db="EMBL/GenBank/DDBJ databases">
        <title>Parallel loss of symbiosis genes in relatives of nitrogen-fixing non-legume Parasponia.</title>
        <authorList>
            <person name="Van Velzen R."/>
            <person name="Holmer R."/>
            <person name="Bu F."/>
            <person name="Rutten L."/>
            <person name="Van Zeijl A."/>
            <person name="Liu W."/>
            <person name="Santuari L."/>
            <person name="Cao Q."/>
            <person name="Sharma T."/>
            <person name="Shen D."/>
            <person name="Roswanjaya Y."/>
            <person name="Wardhani T."/>
            <person name="Kalhor M.S."/>
            <person name="Jansen J."/>
            <person name="Van den Hoogen J."/>
            <person name="Gungor B."/>
            <person name="Hartog M."/>
            <person name="Hontelez J."/>
            <person name="Verver J."/>
            <person name="Yang W.-C."/>
            <person name="Schijlen E."/>
            <person name="Repin R."/>
            <person name="Schilthuizen M."/>
            <person name="Schranz E."/>
            <person name="Heidstra R."/>
            <person name="Miyata K."/>
            <person name="Fedorova E."/>
            <person name="Kohlen W."/>
            <person name="Bisseling T."/>
            <person name="Smit S."/>
            <person name="Geurts R."/>
        </authorList>
    </citation>
    <scope>NUCLEOTIDE SEQUENCE [LARGE SCALE GENOMIC DNA]</scope>
    <source>
        <strain evidence="3">cv. RG33-2</strain>
    </source>
</reference>